<evidence type="ECO:0000313" key="9">
    <source>
        <dbReference type="Proteomes" id="UP001161422"/>
    </source>
</evidence>
<dbReference type="InterPro" id="IPR051449">
    <property type="entry name" value="ABC-2_transporter_component"/>
</dbReference>
<dbReference type="Gene3D" id="3.40.1710.10">
    <property type="entry name" value="abc type-2 transporter like domain"/>
    <property type="match status" value="1"/>
</dbReference>
<reference evidence="8" key="1">
    <citation type="journal article" date="2014" name="Int. J. Syst. Evol. Microbiol.">
        <title>Complete genome sequence of Corynebacterium casei LMG S-19264T (=DSM 44701T), isolated from a smear-ripened cheese.</title>
        <authorList>
            <consortium name="US DOE Joint Genome Institute (JGI-PGF)"/>
            <person name="Walter F."/>
            <person name="Albersmeier A."/>
            <person name="Kalinowski J."/>
            <person name="Ruckert C."/>
        </authorList>
    </citation>
    <scope>NUCLEOTIDE SEQUENCE</scope>
    <source>
        <strain evidence="8">NBRC 101628</strain>
    </source>
</reference>
<evidence type="ECO:0000259" key="7">
    <source>
        <dbReference type="Pfam" id="PF12698"/>
    </source>
</evidence>
<dbReference type="Pfam" id="PF12698">
    <property type="entry name" value="ABC2_membrane_3"/>
    <property type="match status" value="1"/>
</dbReference>
<feature type="transmembrane region" description="Helical" evidence="6">
    <location>
        <begin position="182"/>
        <end position="204"/>
    </location>
</feature>
<sequence length="379" mass="42083">MWALIRRELKAIGQDPWQLSLLSIIPMLSVGLIWWLFSAGVPSNLPVAVVDQDQSQISQRLTQLLNANPAIQPISFTELSSAETAMREGQVYALVRYPHRMRKELLTGHSPTIDIRYNAQYLLVGKLLSSQIQSSLAQGLKPVSTLRQLAQGVPKAQAAVNITPLRQQMTPFYNRNNDYDHFLLPAITVAVGQILAMLLFANGLNRELELDQRQGWLSQGVANGMLMKTAVYLPLGWLQFGLSIILAYGLLGRDLGAQALKLLPLQLMMLAGIWLIVLTIFWLMQEKARVLSFCAALFAPAFPYLGITFPTSDMPAAAKIWRLIMPSSHYIDSHQGILSYGWSFATAWVEIESMGYFLVLLIPIALLARKHAGVSEASA</sequence>
<feature type="transmembrane region" description="Helical" evidence="6">
    <location>
        <begin position="347"/>
        <end position="368"/>
    </location>
</feature>
<feature type="transmembrane region" description="Helical" evidence="6">
    <location>
        <begin position="21"/>
        <end position="37"/>
    </location>
</feature>
<dbReference type="EMBL" id="BSNC01000005">
    <property type="protein sequence ID" value="GLP96973.1"/>
    <property type="molecule type" value="Genomic_DNA"/>
</dbReference>
<feature type="transmembrane region" description="Helical" evidence="6">
    <location>
        <begin position="290"/>
        <end position="307"/>
    </location>
</feature>
<gene>
    <name evidence="8" type="ORF">GCM10007895_22790</name>
</gene>
<keyword evidence="9" id="KW-1185">Reference proteome</keyword>
<dbReference type="GO" id="GO:0005886">
    <property type="term" value="C:plasma membrane"/>
    <property type="evidence" value="ECO:0007669"/>
    <property type="project" value="UniProtKB-SubCell"/>
</dbReference>
<evidence type="ECO:0000313" key="8">
    <source>
        <dbReference type="EMBL" id="GLP96973.1"/>
    </source>
</evidence>
<dbReference type="GO" id="GO:0140359">
    <property type="term" value="F:ABC-type transporter activity"/>
    <property type="evidence" value="ECO:0007669"/>
    <property type="project" value="InterPro"/>
</dbReference>
<dbReference type="AlphaFoldDB" id="A0AA37W1M2"/>
<dbReference type="PANTHER" id="PTHR30294:SF47">
    <property type="entry name" value="INNER MEMBRANE TRANSPORT PERMEASE YHHJ"/>
    <property type="match status" value="1"/>
</dbReference>
<comment type="caution">
    <text evidence="8">The sequence shown here is derived from an EMBL/GenBank/DDBJ whole genome shotgun (WGS) entry which is preliminary data.</text>
</comment>
<comment type="subcellular location">
    <subcellularLocation>
        <location evidence="1">Cell membrane</location>
        <topology evidence="1">Multi-pass membrane protein</topology>
    </subcellularLocation>
</comment>
<evidence type="ECO:0000256" key="6">
    <source>
        <dbReference type="SAM" id="Phobius"/>
    </source>
</evidence>
<feature type="transmembrane region" description="Helical" evidence="6">
    <location>
        <begin position="263"/>
        <end position="283"/>
    </location>
</feature>
<evidence type="ECO:0000256" key="4">
    <source>
        <dbReference type="ARBA" id="ARBA00022989"/>
    </source>
</evidence>
<organism evidence="8 9">
    <name type="scientific">Paraferrimonas sedimenticola</name>
    <dbReference type="NCBI Taxonomy" id="375674"/>
    <lineage>
        <taxon>Bacteria</taxon>
        <taxon>Pseudomonadati</taxon>
        <taxon>Pseudomonadota</taxon>
        <taxon>Gammaproteobacteria</taxon>
        <taxon>Alteromonadales</taxon>
        <taxon>Ferrimonadaceae</taxon>
        <taxon>Paraferrimonas</taxon>
    </lineage>
</organism>
<evidence type="ECO:0000256" key="3">
    <source>
        <dbReference type="ARBA" id="ARBA00022692"/>
    </source>
</evidence>
<accession>A0AA37W1M2</accession>
<feature type="transmembrane region" description="Helical" evidence="6">
    <location>
        <begin position="231"/>
        <end position="251"/>
    </location>
</feature>
<protein>
    <submittedName>
        <fullName evidence="8">ABC transporter</fullName>
    </submittedName>
</protein>
<evidence type="ECO:0000256" key="2">
    <source>
        <dbReference type="ARBA" id="ARBA00022475"/>
    </source>
</evidence>
<keyword evidence="3 6" id="KW-0812">Transmembrane</keyword>
<keyword evidence="5 6" id="KW-0472">Membrane</keyword>
<keyword evidence="4 6" id="KW-1133">Transmembrane helix</keyword>
<feature type="domain" description="ABC-2 type transporter transmembrane" evidence="7">
    <location>
        <begin position="17"/>
        <end position="366"/>
    </location>
</feature>
<dbReference type="Proteomes" id="UP001161422">
    <property type="component" value="Unassembled WGS sequence"/>
</dbReference>
<name>A0AA37W1M2_9GAMM</name>
<dbReference type="InterPro" id="IPR013525">
    <property type="entry name" value="ABC2_TM"/>
</dbReference>
<evidence type="ECO:0000256" key="1">
    <source>
        <dbReference type="ARBA" id="ARBA00004651"/>
    </source>
</evidence>
<evidence type="ECO:0000256" key="5">
    <source>
        <dbReference type="ARBA" id="ARBA00023136"/>
    </source>
</evidence>
<keyword evidence="2" id="KW-1003">Cell membrane</keyword>
<dbReference type="RefSeq" id="WP_095504281.1">
    <property type="nucleotide sequence ID" value="NZ_BSNC01000005.1"/>
</dbReference>
<dbReference type="PANTHER" id="PTHR30294">
    <property type="entry name" value="MEMBRANE COMPONENT OF ABC TRANSPORTER YHHJ-RELATED"/>
    <property type="match status" value="1"/>
</dbReference>
<proteinExistence type="predicted"/>
<reference evidence="8" key="2">
    <citation type="submission" date="2023-01" db="EMBL/GenBank/DDBJ databases">
        <title>Draft genome sequence of Paraferrimonas sedimenticola strain NBRC 101628.</title>
        <authorList>
            <person name="Sun Q."/>
            <person name="Mori K."/>
        </authorList>
    </citation>
    <scope>NUCLEOTIDE SEQUENCE</scope>
    <source>
        <strain evidence="8">NBRC 101628</strain>
    </source>
</reference>